<accession>A0AAD8M3K9</accession>
<sequence>MAATMVTTVETIDNPFCLRYFHKDYSRLKFSPHVSSRFSIRSASRNGVYKSMYTTQLKNGNFTADIKVNLRRDPNIFATFIIDGHDLFPGLKAICSFDILKPRSEVIRLQYHHDYAGINVHITGLTGNPILKFSGLLRERGTVCGWSQISIHRNEKDDTLNASYYHTVNHLTNTASPKFGLALALKA</sequence>
<dbReference type="PANTHER" id="PTHR11743:SF70">
    <property type="entry name" value="GH26960P-RELATED"/>
    <property type="match status" value="1"/>
</dbReference>
<dbReference type="GO" id="GO:0008308">
    <property type="term" value="F:voltage-gated monoatomic anion channel activity"/>
    <property type="evidence" value="ECO:0007669"/>
    <property type="project" value="InterPro"/>
</dbReference>
<reference evidence="2" key="2">
    <citation type="submission" date="2023-05" db="EMBL/GenBank/DDBJ databases">
        <authorList>
            <person name="Schelkunov M.I."/>
        </authorList>
    </citation>
    <scope>NUCLEOTIDE SEQUENCE</scope>
    <source>
        <strain evidence="2">Hsosn_3</strain>
        <tissue evidence="2">Leaf</tissue>
    </source>
</reference>
<dbReference type="EMBL" id="JAUIZM010000010">
    <property type="protein sequence ID" value="KAK1359536.1"/>
    <property type="molecule type" value="Genomic_DNA"/>
</dbReference>
<dbReference type="AlphaFoldDB" id="A0AAD8M3K9"/>
<dbReference type="InterPro" id="IPR023614">
    <property type="entry name" value="Porin_dom_sf"/>
</dbReference>
<proteinExistence type="inferred from homology"/>
<reference evidence="2" key="1">
    <citation type="submission" date="2023-02" db="EMBL/GenBank/DDBJ databases">
        <title>Genome of toxic invasive species Heracleum sosnowskyi carries increased number of genes despite the absence of recent whole-genome duplications.</title>
        <authorList>
            <person name="Schelkunov M."/>
            <person name="Shtratnikova V."/>
            <person name="Makarenko M."/>
            <person name="Klepikova A."/>
            <person name="Omelchenko D."/>
            <person name="Novikova G."/>
            <person name="Obukhova E."/>
            <person name="Bogdanov V."/>
            <person name="Penin A."/>
            <person name="Logacheva M."/>
        </authorList>
    </citation>
    <scope>NUCLEOTIDE SEQUENCE</scope>
    <source>
        <strain evidence="2">Hsosn_3</strain>
        <tissue evidence="2">Leaf</tissue>
    </source>
</reference>
<dbReference type="PANTHER" id="PTHR11743">
    <property type="entry name" value="VOLTAGE-DEPENDENT ANION-SELECTIVE CHANNEL"/>
    <property type="match status" value="1"/>
</dbReference>
<evidence type="ECO:0000256" key="1">
    <source>
        <dbReference type="ARBA" id="ARBA00009624"/>
    </source>
</evidence>
<evidence type="ECO:0000313" key="2">
    <source>
        <dbReference type="EMBL" id="KAK1359536.1"/>
    </source>
</evidence>
<keyword evidence="3" id="KW-1185">Reference proteome</keyword>
<dbReference type="Proteomes" id="UP001237642">
    <property type="component" value="Unassembled WGS sequence"/>
</dbReference>
<dbReference type="InterPro" id="IPR001925">
    <property type="entry name" value="Porin_Euk"/>
</dbReference>
<protein>
    <submittedName>
        <fullName evidence="2">Uncharacterized protein</fullName>
    </submittedName>
</protein>
<evidence type="ECO:0000313" key="3">
    <source>
        <dbReference type="Proteomes" id="UP001237642"/>
    </source>
</evidence>
<gene>
    <name evidence="2" type="ORF">POM88_044010</name>
</gene>
<organism evidence="2 3">
    <name type="scientific">Heracleum sosnowskyi</name>
    <dbReference type="NCBI Taxonomy" id="360622"/>
    <lineage>
        <taxon>Eukaryota</taxon>
        <taxon>Viridiplantae</taxon>
        <taxon>Streptophyta</taxon>
        <taxon>Embryophyta</taxon>
        <taxon>Tracheophyta</taxon>
        <taxon>Spermatophyta</taxon>
        <taxon>Magnoliopsida</taxon>
        <taxon>eudicotyledons</taxon>
        <taxon>Gunneridae</taxon>
        <taxon>Pentapetalae</taxon>
        <taxon>asterids</taxon>
        <taxon>campanulids</taxon>
        <taxon>Apiales</taxon>
        <taxon>Apiaceae</taxon>
        <taxon>Apioideae</taxon>
        <taxon>apioid superclade</taxon>
        <taxon>Tordylieae</taxon>
        <taxon>Tordyliinae</taxon>
        <taxon>Heracleum</taxon>
    </lineage>
</organism>
<dbReference type="Gene3D" id="2.40.160.10">
    <property type="entry name" value="Porin"/>
    <property type="match status" value="1"/>
</dbReference>
<comment type="similarity">
    <text evidence="1">Belongs to the eukaryotic mitochondrial porin (TC 1.B.8.1) family.</text>
</comment>
<dbReference type="GO" id="GO:0005741">
    <property type="term" value="C:mitochondrial outer membrane"/>
    <property type="evidence" value="ECO:0007669"/>
    <property type="project" value="InterPro"/>
</dbReference>
<name>A0AAD8M3K9_9APIA</name>
<comment type="caution">
    <text evidence="2">The sequence shown here is derived from an EMBL/GenBank/DDBJ whole genome shotgun (WGS) entry which is preliminary data.</text>
</comment>